<proteinExistence type="predicted"/>
<dbReference type="GO" id="GO:0016887">
    <property type="term" value="F:ATP hydrolysis activity"/>
    <property type="evidence" value="ECO:0007669"/>
    <property type="project" value="InterPro"/>
</dbReference>
<dbReference type="PANTHER" id="PTHR43158:SF2">
    <property type="entry name" value="SKFA PEPTIDE EXPORT ATP-BINDING PROTEIN SKFE"/>
    <property type="match status" value="1"/>
</dbReference>
<dbReference type="Proteomes" id="UP000645257">
    <property type="component" value="Unassembled WGS sequence"/>
</dbReference>
<evidence type="ECO:0000313" key="6">
    <source>
        <dbReference type="Proteomes" id="UP000645257"/>
    </source>
</evidence>
<evidence type="ECO:0000256" key="1">
    <source>
        <dbReference type="ARBA" id="ARBA00022475"/>
    </source>
</evidence>
<keyword evidence="1" id="KW-0472">Membrane</keyword>
<dbReference type="InterPro" id="IPR003593">
    <property type="entry name" value="AAA+_ATPase"/>
</dbReference>
<sequence length="238" mass="26164">MEAIEVRQLRFAHGDHVLFDNCSVTLRAGRLYGLIGPNGAGKTTFFNLLRGDERPQGGGIESGIAPHRIGMLVQDYAAFSKLRVSEAFDFIGLINREAGAPGWHALLDNLAVDNRERAARLALKPLWTLSTGERRWLYLEWLLKLPGLDCLLLDEPTAGVDPEYRLLIGQRIRDALTVQRLIVISSHLLDELGGLCDEILLIRDRRIEGFAGLDAFACAFNAASADAAFVSAIRTPAS</sequence>
<keyword evidence="2" id="KW-0547">Nucleotide-binding</keyword>
<protein>
    <recommendedName>
        <fullName evidence="4">ABC transporter domain-containing protein</fullName>
    </recommendedName>
</protein>
<dbReference type="Pfam" id="PF00005">
    <property type="entry name" value="ABC_tran"/>
    <property type="match status" value="1"/>
</dbReference>
<dbReference type="PROSITE" id="PS50893">
    <property type="entry name" value="ABC_TRANSPORTER_2"/>
    <property type="match status" value="1"/>
</dbReference>
<reference evidence="5" key="2">
    <citation type="submission" date="2020-09" db="EMBL/GenBank/DDBJ databases">
        <authorList>
            <person name="Sun Q."/>
            <person name="Kim S."/>
        </authorList>
    </citation>
    <scope>NUCLEOTIDE SEQUENCE</scope>
    <source>
        <strain evidence="5">KCTC 32182</strain>
    </source>
</reference>
<dbReference type="EMBL" id="BMYX01000020">
    <property type="protein sequence ID" value="GGY24760.1"/>
    <property type="molecule type" value="Genomic_DNA"/>
</dbReference>
<evidence type="ECO:0000313" key="5">
    <source>
        <dbReference type="EMBL" id="GGY24760.1"/>
    </source>
</evidence>
<dbReference type="InterPro" id="IPR003439">
    <property type="entry name" value="ABC_transporter-like_ATP-bd"/>
</dbReference>
<dbReference type="GO" id="GO:0005524">
    <property type="term" value="F:ATP binding"/>
    <property type="evidence" value="ECO:0007669"/>
    <property type="project" value="UniProtKB-KW"/>
</dbReference>
<gene>
    <name evidence="5" type="ORF">GCM10011289_30480</name>
</gene>
<organism evidence="5 6">
    <name type="scientific">Paludibacterium paludis</name>
    <dbReference type="NCBI Taxonomy" id="1225769"/>
    <lineage>
        <taxon>Bacteria</taxon>
        <taxon>Pseudomonadati</taxon>
        <taxon>Pseudomonadota</taxon>
        <taxon>Betaproteobacteria</taxon>
        <taxon>Neisseriales</taxon>
        <taxon>Chromobacteriaceae</taxon>
        <taxon>Paludibacterium</taxon>
    </lineage>
</organism>
<keyword evidence="3" id="KW-0067">ATP-binding</keyword>
<evidence type="ECO:0000256" key="3">
    <source>
        <dbReference type="ARBA" id="ARBA00022840"/>
    </source>
</evidence>
<accession>A0A918P581</accession>
<name>A0A918P581_9NEIS</name>
<keyword evidence="6" id="KW-1185">Reference proteome</keyword>
<dbReference type="RefSeq" id="WP_189535893.1">
    <property type="nucleotide sequence ID" value="NZ_BMYX01000020.1"/>
</dbReference>
<evidence type="ECO:0000259" key="4">
    <source>
        <dbReference type="PROSITE" id="PS50893"/>
    </source>
</evidence>
<comment type="caution">
    <text evidence="5">The sequence shown here is derived from an EMBL/GenBank/DDBJ whole genome shotgun (WGS) entry which is preliminary data.</text>
</comment>
<dbReference type="SUPFAM" id="SSF52540">
    <property type="entry name" value="P-loop containing nucleoside triphosphate hydrolases"/>
    <property type="match status" value="1"/>
</dbReference>
<dbReference type="AlphaFoldDB" id="A0A918P581"/>
<keyword evidence="1" id="KW-1003">Cell membrane</keyword>
<dbReference type="Gene3D" id="3.40.50.300">
    <property type="entry name" value="P-loop containing nucleotide triphosphate hydrolases"/>
    <property type="match status" value="1"/>
</dbReference>
<dbReference type="InterPro" id="IPR027417">
    <property type="entry name" value="P-loop_NTPase"/>
</dbReference>
<feature type="domain" description="ABC transporter" evidence="4">
    <location>
        <begin position="4"/>
        <end position="229"/>
    </location>
</feature>
<dbReference type="PANTHER" id="PTHR43158">
    <property type="entry name" value="SKFA PEPTIDE EXPORT ATP-BINDING PROTEIN SKFE"/>
    <property type="match status" value="1"/>
</dbReference>
<dbReference type="SMART" id="SM00382">
    <property type="entry name" value="AAA"/>
    <property type="match status" value="1"/>
</dbReference>
<evidence type="ECO:0000256" key="2">
    <source>
        <dbReference type="ARBA" id="ARBA00022741"/>
    </source>
</evidence>
<reference evidence="5" key="1">
    <citation type="journal article" date="2014" name="Int. J. Syst. Evol. Microbiol.">
        <title>Complete genome sequence of Corynebacterium casei LMG S-19264T (=DSM 44701T), isolated from a smear-ripened cheese.</title>
        <authorList>
            <consortium name="US DOE Joint Genome Institute (JGI-PGF)"/>
            <person name="Walter F."/>
            <person name="Albersmeier A."/>
            <person name="Kalinowski J."/>
            <person name="Ruckert C."/>
        </authorList>
    </citation>
    <scope>NUCLEOTIDE SEQUENCE</scope>
    <source>
        <strain evidence="5">KCTC 32182</strain>
    </source>
</reference>